<dbReference type="RefSeq" id="WP_211292682.1">
    <property type="nucleotide sequence ID" value="NZ_JALY01000165.1"/>
</dbReference>
<feature type="non-terminal residue" evidence="2">
    <location>
        <position position="1"/>
    </location>
</feature>
<keyword evidence="3" id="KW-1185">Reference proteome</keyword>
<dbReference type="Pfam" id="PF02310">
    <property type="entry name" value="B12-binding"/>
    <property type="match status" value="1"/>
</dbReference>
<sequence length="146" mass="16094">FEFFGKHKVKVVAGTIGNDEHNIGIREILDIKHGGIEKYGISYVYLGTSVPPEKIIDSAIEVGAQAVLASMIITHNEVHVENMKKLHEIAIEKGVRDKLLLIVGGTQITNDLATNNYMDAGFGRGTKGNHVATFLARKLKEREQNE</sequence>
<dbReference type="InterPro" id="IPR006158">
    <property type="entry name" value="Cobalamin-bd"/>
</dbReference>
<proteinExistence type="predicted"/>
<dbReference type="InterPro" id="IPR036724">
    <property type="entry name" value="Cobalamin-bd_sf"/>
</dbReference>
<protein>
    <submittedName>
        <fullName evidence="2">LuxR family transcriptional regulator</fullName>
    </submittedName>
</protein>
<accession>A0A2S5EGN2</accession>
<organism evidence="2 3">
    <name type="scientific">Petrotoga halophila DSM 16923</name>
    <dbReference type="NCBI Taxonomy" id="1122953"/>
    <lineage>
        <taxon>Bacteria</taxon>
        <taxon>Thermotogati</taxon>
        <taxon>Thermotogota</taxon>
        <taxon>Thermotogae</taxon>
        <taxon>Petrotogales</taxon>
        <taxon>Petrotogaceae</taxon>
        <taxon>Petrotoga</taxon>
    </lineage>
</organism>
<dbReference type="GO" id="GO:0031419">
    <property type="term" value="F:cobalamin binding"/>
    <property type="evidence" value="ECO:0007669"/>
    <property type="project" value="InterPro"/>
</dbReference>
<feature type="domain" description="B12-binding" evidence="1">
    <location>
        <begin position="8"/>
        <end position="145"/>
    </location>
</feature>
<dbReference type="GO" id="GO:0046872">
    <property type="term" value="F:metal ion binding"/>
    <property type="evidence" value="ECO:0007669"/>
    <property type="project" value="InterPro"/>
</dbReference>
<name>A0A2S5EGN2_9BACT</name>
<reference evidence="2 3" key="1">
    <citation type="submission" date="2014-01" db="EMBL/GenBank/DDBJ databases">
        <title>Comparative genomics of Petrotoga.</title>
        <authorList>
            <person name="Chow K."/>
            <person name="Charchuk R."/>
            <person name="Nesbo C.L."/>
        </authorList>
    </citation>
    <scope>NUCLEOTIDE SEQUENCE [LARGE SCALE GENOMIC DNA]</scope>
    <source>
        <strain evidence="2 3">DSM 16923</strain>
    </source>
</reference>
<dbReference type="AlphaFoldDB" id="A0A2S5EGN2"/>
<evidence type="ECO:0000313" key="2">
    <source>
        <dbReference type="EMBL" id="POZ92301.1"/>
    </source>
</evidence>
<dbReference type="EMBL" id="JALY01000165">
    <property type="protein sequence ID" value="POZ92301.1"/>
    <property type="molecule type" value="Genomic_DNA"/>
</dbReference>
<evidence type="ECO:0000313" key="3">
    <source>
        <dbReference type="Proteomes" id="UP000236950"/>
    </source>
</evidence>
<dbReference type="Proteomes" id="UP000236950">
    <property type="component" value="Unassembled WGS sequence"/>
</dbReference>
<dbReference type="SUPFAM" id="SSF52242">
    <property type="entry name" value="Cobalamin (vitamin B12)-binding domain"/>
    <property type="match status" value="1"/>
</dbReference>
<dbReference type="PROSITE" id="PS51332">
    <property type="entry name" value="B12_BINDING"/>
    <property type="match status" value="1"/>
</dbReference>
<dbReference type="Gene3D" id="3.40.50.280">
    <property type="entry name" value="Cobalamin-binding domain"/>
    <property type="match status" value="1"/>
</dbReference>
<evidence type="ECO:0000259" key="1">
    <source>
        <dbReference type="PROSITE" id="PS51332"/>
    </source>
</evidence>
<comment type="caution">
    <text evidence="2">The sequence shown here is derived from an EMBL/GenBank/DDBJ whole genome shotgun (WGS) entry which is preliminary data.</text>
</comment>
<gene>
    <name evidence="2" type="ORF">AA81_07905</name>
</gene>